<evidence type="ECO:0000256" key="1">
    <source>
        <dbReference type="SAM" id="MobiDB-lite"/>
    </source>
</evidence>
<gene>
    <name evidence="2" type="ORF">Vau01_059550</name>
</gene>
<dbReference type="EMBL" id="BOPG01000036">
    <property type="protein sequence ID" value="GIJ58439.1"/>
    <property type="molecule type" value="Genomic_DNA"/>
</dbReference>
<evidence type="ECO:0000313" key="3">
    <source>
        <dbReference type="Proteomes" id="UP000612585"/>
    </source>
</evidence>
<dbReference type="Proteomes" id="UP000612585">
    <property type="component" value="Unassembled WGS sequence"/>
</dbReference>
<reference evidence="2" key="1">
    <citation type="submission" date="2021-01" db="EMBL/GenBank/DDBJ databases">
        <title>Whole genome shotgun sequence of Virgisporangium aurantiacum NBRC 16421.</title>
        <authorList>
            <person name="Komaki H."/>
            <person name="Tamura T."/>
        </authorList>
    </citation>
    <scope>NUCLEOTIDE SEQUENCE</scope>
    <source>
        <strain evidence="2">NBRC 16421</strain>
    </source>
</reference>
<keyword evidence="3" id="KW-1185">Reference proteome</keyword>
<organism evidence="2 3">
    <name type="scientific">Virgisporangium aurantiacum</name>
    <dbReference type="NCBI Taxonomy" id="175570"/>
    <lineage>
        <taxon>Bacteria</taxon>
        <taxon>Bacillati</taxon>
        <taxon>Actinomycetota</taxon>
        <taxon>Actinomycetes</taxon>
        <taxon>Micromonosporales</taxon>
        <taxon>Micromonosporaceae</taxon>
        <taxon>Virgisporangium</taxon>
    </lineage>
</organism>
<dbReference type="AlphaFoldDB" id="A0A8J3Z6Q7"/>
<name>A0A8J3Z6Q7_9ACTN</name>
<evidence type="ECO:0000313" key="2">
    <source>
        <dbReference type="EMBL" id="GIJ58439.1"/>
    </source>
</evidence>
<protein>
    <submittedName>
        <fullName evidence="2">Uncharacterized protein</fullName>
    </submittedName>
</protein>
<comment type="caution">
    <text evidence="2">The sequence shown here is derived from an EMBL/GenBank/DDBJ whole genome shotgun (WGS) entry which is preliminary data.</text>
</comment>
<sequence length="81" mass="8551">MIFGPGAEAPASDQKTCLIAQSGDQLIDRRRSGAQIVEDDQASNTDHPPRSGASLDYHAKPGRNRRPGGAYGAASTLMVRS</sequence>
<proteinExistence type="predicted"/>
<accession>A0A8J3Z6Q7</accession>
<feature type="region of interest" description="Disordered" evidence="1">
    <location>
        <begin position="33"/>
        <end position="81"/>
    </location>
</feature>